<evidence type="ECO:0000256" key="1">
    <source>
        <dbReference type="SAM" id="Phobius"/>
    </source>
</evidence>
<protein>
    <submittedName>
        <fullName evidence="2">Uncharacterized protein</fullName>
    </submittedName>
</protein>
<sequence>MIAAIILVLAGLYCLARGVMDLRAKRWVWGGLGIVAGIAIMAAPIPTETRAISIDLPAAQGGK</sequence>
<dbReference type="EMBL" id="CP023741">
    <property type="protein sequence ID" value="ATI82421.1"/>
    <property type="molecule type" value="Genomic_DNA"/>
</dbReference>
<gene>
    <name evidence="2" type="ORF">A6768_22070</name>
</gene>
<dbReference type="KEGG" id="sya:A6768_22070"/>
<dbReference type="Proteomes" id="UP000219422">
    <property type="component" value="Chromosome"/>
</dbReference>
<proteinExistence type="predicted"/>
<keyword evidence="1" id="KW-0812">Transmembrane</keyword>
<name>A0A291N582_SPHYA</name>
<feature type="transmembrane region" description="Helical" evidence="1">
    <location>
        <begin position="26"/>
        <end position="45"/>
    </location>
</feature>
<dbReference type="AlphaFoldDB" id="A0A291N582"/>
<dbReference type="RefSeq" id="WP_097385042.1">
    <property type="nucleotide sequence ID" value="NZ_CP023741.1"/>
</dbReference>
<evidence type="ECO:0000313" key="2">
    <source>
        <dbReference type="EMBL" id="ATI82421.1"/>
    </source>
</evidence>
<reference evidence="2 3" key="1">
    <citation type="submission" date="2017-10" db="EMBL/GenBank/DDBJ databases">
        <title>Sphingobium yanoikuyae S72.</title>
        <authorList>
            <person name="Sanchez E."/>
            <person name="Bustos P."/>
            <person name="Mendoza P."/>
            <person name="Guo X."/>
            <person name="Mendoza A."/>
        </authorList>
    </citation>
    <scope>NUCLEOTIDE SEQUENCE [LARGE SCALE GENOMIC DNA]</scope>
    <source>
        <strain evidence="2 3">S72</strain>
    </source>
</reference>
<organism evidence="2 3">
    <name type="scientific">Sphingobium yanoikuyae</name>
    <name type="common">Sphingomonas yanoikuyae</name>
    <dbReference type="NCBI Taxonomy" id="13690"/>
    <lineage>
        <taxon>Bacteria</taxon>
        <taxon>Pseudomonadati</taxon>
        <taxon>Pseudomonadota</taxon>
        <taxon>Alphaproteobacteria</taxon>
        <taxon>Sphingomonadales</taxon>
        <taxon>Sphingomonadaceae</taxon>
        <taxon>Sphingobium</taxon>
    </lineage>
</organism>
<keyword evidence="1" id="KW-0472">Membrane</keyword>
<dbReference type="GeneID" id="57779550"/>
<evidence type="ECO:0000313" key="3">
    <source>
        <dbReference type="Proteomes" id="UP000219422"/>
    </source>
</evidence>
<accession>A0A291N582</accession>
<keyword evidence="1" id="KW-1133">Transmembrane helix</keyword>